<dbReference type="PANTHER" id="PTHR24421">
    <property type="entry name" value="NITRATE/NITRITE SENSOR PROTEIN NARX-RELATED"/>
    <property type="match status" value="1"/>
</dbReference>
<feature type="domain" description="Histidine kinase" evidence="5">
    <location>
        <begin position="494"/>
        <end position="688"/>
    </location>
</feature>
<dbReference type="GO" id="GO:0000160">
    <property type="term" value="P:phosphorelay signal transduction system"/>
    <property type="evidence" value="ECO:0007669"/>
    <property type="project" value="UniProtKB-KW"/>
</dbReference>
<keyword evidence="7" id="KW-1185">Reference proteome</keyword>
<dbReference type="STRING" id="1612149.SAMN05216324_1354"/>
<feature type="transmembrane region" description="Helical" evidence="4">
    <location>
        <begin position="424"/>
        <end position="444"/>
    </location>
</feature>
<evidence type="ECO:0000256" key="2">
    <source>
        <dbReference type="ARBA" id="ARBA00022777"/>
    </source>
</evidence>
<dbReference type="PANTHER" id="PTHR24421:SF55">
    <property type="entry name" value="SENSOR HISTIDINE KINASE YDFH"/>
    <property type="match status" value="1"/>
</dbReference>
<dbReference type="SMART" id="SM00387">
    <property type="entry name" value="HATPase_c"/>
    <property type="match status" value="1"/>
</dbReference>
<dbReference type="Gene3D" id="3.30.565.10">
    <property type="entry name" value="Histidine kinase-like ATPase, C-terminal domain"/>
    <property type="match status" value="1"/>
</dbReference>
<evidence type="ECO:0000256" key="1">
    <source>
        <dbReference type="ARBA" id="ARBA00022679"/>
    </source>
</evidence>
<keyword evidence="4" id="KW-0812">Transmembrane</keyword>
<name>A0A1K2IXW2_9FLAO</name>
<dbReference type="InterPro" id="IPR050482">
    <property type="entry name" value="Sensor_HK_TwoCompSys"/>
</dbReference>
<dbReference type="PROSITE" id="PS50109">
    <property type="entry name" value="HIS_KIN"/>
    <property type="match status" value="1"/>
</dbReference>
<keyword evidence="1" id="KW-0808">Transferase</keyword>
<keyword evidence="4" id="KW-1133">Transmembrane helix</keyword>
<dbReference type="SUPFAM" id="SSF55874">
    <property type="entry name" value="ATPase domain of HSP90 chaperone/DNA topoisomerase II/histidine kinase"/>
    <property type="match status" value="1"/>
</dbReference>
<dbReference type="GO" id="GO:0016301">
    <property type="term" value="F:kinase activity"/>
    <property type="evidence" value="ECO:0007669"/>
    <property type="project" value="UniProtKB-KW"/>
</dbReference>
<evidence type="ECO:0000256" key="3">
    <source>
        <dbReference type="ARBA" id="ARBA00023012"/>
    </source>
</evidence>
<proteinExistence type="predicted"/>
<dbReference type="SUPFAM" id="SSF48452">
    <property type="entry name" value="TPR-like"/>
    <property type="match status" value="1"/>
</dbReference>
<keyword evidence="4" id="KW-0472">Membrane</keyword>
<keyword evidence="2 6" id="KW-0418">Kinase</keyword>
<dbReference type="RefSeq" id="WP_072412892.1">
    <property type="nucleotide sequence ID" value="NZ_FPKW01000035.1"/>
</dbReference>
<keyword evidence="3" id="KW-0902">Two-component regulatory system</keyword>
<dbReference type="CDD" id="cd16917">
    <property type="entry name" value="HATPase_UhpB-NarQ-NarX-like"/>
    <property type="match status" value="1"/>
</dbReference>
<evidence type="ECO:0000256" key="4">
    <source>
        <dbReference type="SAM" id="Phobius"/>
    </source>
</evidence>
<dbReference type="OrthoDB" id="9778366at2"/>
<dbReference type="InterPro" id="IPR036890">
    <property type="entry name" value="HATPase_C_sf"/>
</dbReference>
<evidence type="ECO:0000259" key="5">
    <source>
        <dbReference type="PROSITE" id="PS50109"/>
    </source>
</evidence>
<dbReference type="Proteomes" id="UP000182034">
    <property type="component" value="Unassembled WGS sequence"/>
</dbReference>
<evidence type="ECO:0000313" key="7">
    <source>
        <dbReference type="Proteomes" id="UP000182034"/>
    </source>
</evidence>
<dbReference type="AlphaFoldDB" id="A0A1K2IXW2"/>
<protein>
    <submittedName>
        <fullName evidence="6">Signal transduction histidine kinase</fullName>
    </submittedName>
</protein>
<dbReference type="EMBL" id="FPKW01000035">
    <property type="protein sequence ID" value="SFZ97032.1"/>
    <property type="molecule type" value="Genomic_DNA"/>
</dbReference>
<accession>A0A1K2IXW2</accession>
<reference evidence="7" key="1">
    <citation type="submission" date="2016-10" db="EMBL/GenBank/DDBJ databases">
        <authorList>
            <person name="Varghese N."/>
            <person name="Submissions S."/>
        </authorList>
    </citation>
    <scope>NUCLEOTIDE SEQUENCE [LARGE SCALE GENOMIC DNA]</scope>
    <source>
        <strain evidence="7">SUR2</strain>
    </source>
</reference>
<dbReference type="Pfam" id="PF02518">
    <property type="entry name" value="HATPase_c"/>
    <property type="match status" value="1"/>
</dbReference>
<evidence type="ECO:0000313" key="6">
    <source>
        <dbReference type="EMBL" id="SFZ97032.1"/>
    </source>
</evidence>
<dbReference type="InterPro" id="IPR005467">
    <property type="entry name" value="His_kinase_dom"/>
</dbReference>
<sequence length="689" mass="80284">MKIILYLFILSFAITLGYGQENSFEEIKSLQKNVKKEKGLEKIKILTSLDYEYIQSGEVALFLKNHARLRKELLNYNGNCDYYWIRFYEQSIAYYGRNDDYKMVFSFLQKIINIQTNERDALNLKGNAFQNMVSILILFEQYDEAQVYAKKAEKLLSNPIDDLSQSKINLLNGDVNRALYENAKLIKSKNSLSYYNTAKEYYKKSYKFLVKARFSKNNKFQQNTYYQSLYVMASKLYSLGLKKEAEDIFSQFDPLFEKKEISLRNYLFAKWYEFDIKSKDSAITNPEALLKKIEAVIALNDTTNFRDQNTYLMSYKARVLKQMKLYHLAEVEYKKVYDRLEILGNDIPTKLEITEALGAIFETLGQEKRALEYKNKTIELSKLISKTNSPYASQKAEIVILLERQRQQREIELEKLKTAKNRNYLIIASLSLVVIMAIALLLLLNNRNLKTKQKLLISQVNYNKEMALNSELENIFQIKMELSNRKVISENKKNIAKNLHDDLASSLAATNHFIQDKAMIAINEKDKSNFLAIKEEVNQLYEETRKYIYNLYNYDDQAFSLSRYLINLLKNNQAINNINFNVKADFDEMDEKLNTEQQNQLFRIIKEAVTNSLKYSNAKEITIKVDFTSNECLFLVQDDGIGFSPHTITGIGLKNIEERIDSLENGRITIHSDLNKGTIIRGQFSLRAG</sequence>
<dbReference type="InterPro" id="IPR011990">
    <property type="entry name" value="TPR-like_helical_dom_sf"/>
</dbReference>
<gene>
    <name evidence="6" type="ORF">SAMN05216324_1354</name>
</gene>
<dbReference type="InterPro" id="IPR003594">
    <property type="entry name" value="HATPase_dom"/>
</dbReference>
<organism evidence="6 7">
    <name type="scientific">Chryseobacterium limigenitum</name>
    <dbReference type="NCBI Taxonomy" id="1612149"/>
    <lineage>
        <taxon>Bacteria</taxon>
        <taxon>Pseudomonadati</taxon>
        <taxon>Bacteroidota</taxon>
        <taxon>Flavobacteriia</taxon>
        <taxon>Flavobacteriales</taxon>
        <taxon>Weeksellaceae</taxon>
        <taxon>Chryseobacterium group</taxon>
        <taxon>Chryseobacterium</taxon>
    </lineage>
</organism>